<dbReference type="EMBL" id="VXKE01000021">
    <property type="protein sequence ID" value="KAA8707832.1"/>
    <property type="molecule type" value="Genomic_DNA"/>
</dbReference>
<sequence length="231" mass="26079">MENDQKNLVRFEDREEAFVKLYDELVNHHLTNDNSIVLSTSFAGLFLADRLAAKLDSSLDMLFCAPIIAPANSECEIATVSENMELIINEPLIDSFDISLDYVYGEAKRVYEETILPRIYKYRKGATLSLLESKSVFLIDQGVETGITMDLAIKTCIQKKARSIYVLSPIISYDIAKILAKSSDALVAVYKPKYFVSTKHYYKTLPPVSEEEILNIMGKYITKPNLIQKGS</sequence>
<keyword evidence="1" id="KW-0328">Glycosyltransferase</keyword>
<evidence type="ECO:0000313" key="1">
    <source>
        <dbReference type="EMBL" id="KAA8707832.1"/>
    </source>
</evidence>
<dbReference type="InterPro" id="IPR000836">
    <property type="entry name" value="PRTase_dom"/>
</dbReference>
<dbReference type="AlphaFoldDB" id="A0A5M9QJN6"/>
<dbReference type="CDD" id="cd06223">
    <property type="entry name" value="PRTases_typeI"/>
    <property type="match status" value="1"/>
</dbReference>
<dbReference type="SUPFAM" id="SSF53271">
    <property type="entry name" value="PRTase-like"/>
    <property type="match status" value="1"/>
</dbReference>
<dbReference type="InterPro" id="IPR029057">
    <property type="entry name" value="PRTase-like"/>
</dbReference>
<name>A0A5M9QJN6_9HELI</name>
<dbReference type="RefSeq" id="WP_150337837.1">
    <property type="nucleotide sequence ID" value="NZ_JAERIX010000017.1"/>
</dbReference>
<dbReference type="Gene3D" id="3.40.50.2020">
    <property type="match status" value="1"/>
</dbReference>
<protein>
    <submittedName>
        <fullName evidence="1">Phosphoribosyltransferase</fullName>
    </submittedName>
</protein>
<dbReference type="Proteomes" id="UP000323707">
    <property type="component" value="Unassembled WGS sequence"/>
</dbReference>
<keyword evidence="1" id="KW-0808">Transferase</keyword>
<reference evidence="1 2" key="1">
    <citation type="submission" date="2019-09" db="EMBL/GenBank/DDBJ databases">
        <title>Draft genome sequence of various Type strains from the CCUG.</title>
        <authorList>
            <person name="Pineiro-Iglesias B."/>
            <person name="Tunovic T."/>
            <person name="Unosson C."/>
            <person name="Inganas E."/>
            <person name="Ohlen M."/>
            <person name="Cardew S."/>
            <person name="Jensie-Markopoulos S."/>
            <person name="Salva-Serra F."/>
            <person name="Jaen-Luchoro D."/>
            <person name="Karlsson R."/>
            <person name="Svensson-Stadler L."/>
            <person name="Chun J."/>
            <person name="Moore E."/>
        </authorList>
    </citation>
    <scope>NUCLEOTIDE SEQUENCE [LARGE SCALE GENOMIC DNA]</scope>
    <source>
        <strain evidence="1 2">CCUG 32756T</strain>
    </source>
</reference>
<dbReference type="Gene3D" id="3.30.1310.20">
    <property type="entry name" value="PRTase-like"/>
    <property type="match status" value="1"/>
</dbReference>
<gene>
    <name evidence="1" type="ORF">F4V45_08190</name>
</gene>
<dbReference type="GO" id="GO:0016757">
    <property type="term" value="F:glycosyltransferase activity"/>
    <property type="evidence" value="ECO:0007669"/>
    <property type="project" value="UniProtKB-KW"/>
</dbReference>
<organism evidence="1 2">
    <name type="scientific">Helicobacter canis</name>
    <dbReference type="NCBI Taxonomy" id="29419"/>
    <lineage>
        <taxon>Bacteria</taxon>
        <taxon>Pseudomonadati</taxon>
        <taxon>Campylobacterota</taxon>
        <taxon>Epsilonproteobacteria</taxon>
        <taxon>Campylobacterales</taxon>
        <taxon>Helicobacteraceae</taxon>
        <taxon>Helicobacter</taxon>
    </lineage>
</organism>
<accession>A0A5M9QJN6</accession>
<evidence type="ECO:0000313" key="2">
    <source>
        <dbReference type="Proteomes" id="UP000323707"/>
    </source>
</evidence>
<proteinExistence type="predicted"/>
<comment type="caution">
    <text evidence="1">The sequence shown here is derived from an EMBL/GenBank/DDBJ whole genome shotgun (WGS) entry which is preliminary data.</text>
</comment>